<protein>
    <submittedName>
        <fullName evidence="2">Uncharacterized protein</fullName>
    </submittedName>
</protein>
<evidence type="ECO:0000313" key="2">
    <source>
        <dbReference type="EMBL" id="KAI1854390.1"/>
    </source>
</evidence>
<organism evidence="2 3">
    <name type="scientific">Neoarthrinium moseri</name>
    <dbReference type="NCBI Taxonomy" id="1658444"/>
    <lineage>
        <taxon>Eukaryota</taxon>
        <taxon>Fungi</taxon>
        <taxon>Dikarya</taxon>
        <taxon>Ascomycota</taxon>
        <taxon>Pezizomycotina</taxon>
        <taxon>Sordariomycetes</taxon>
        <taxon>Xylariomycetidae</taxon>
        <taxon>Amphisphaeriales</taxon>
        <taxon>Apiosporaceae</taxon>
        <taxon>Neoarthrinium</taxon>
    </lineage>
</organism>
<keyword evidence="1" id="KW-0472">Membrane</keyword>
<keyword evidence="1" id="KW-1133">Transmembrane helix</keyword>
<reference evidence="2" key="1">
    <citation type="submission" date="2021-03" db="EMBL/GenBank/DDBJ databases">
        <title>Revisited historic fungal species revealed as producer of novel bioactive compounds through whole genome sequencing and comparative genomics.</title>
        <authorList>
            <person name="Vignolle G.A."/>
            <person name="Hochenegger N."/>
            <person name="Mach R.L."/>
            <person name="Mach-Aigner A.R."/>
            <person name="Javad Rahimi M."/>
            <person name="Salim K.A."/>
            <person name="Chan C.M."/>
            <person name="Lim L.B.L."/>
            <person name="Cai F."/>
            <person name="Druzhinina I.S."/>
            <person name="U'Ren J.M."/>
            <person name="Derntl C."/>
        </authorList>
    </citation>
    <scope>NUCLEOTIDE SEQUENCE</scope>
    <source>
        <strain evidence="2">TUCIM 5799</strain>
    </source>
</reference>
<dbReference type="AlphaFoldDB" id="A0A9P9WAN6"/>
<dbReference type="OrthoDB" id="2898509at2759"/>
<keyword evidence="1" id="KW-0812">Transmembrane</keyword>
<proteinExistence type="predicted"/>
<keyword evidence="3" id="KW-1185">Reference proteome</keyword>
<sequence>MDFKDVSYIRPTFERPEDGLLIASLYPYFQTMPFSETIKFKSEDCRQKVHASSTQELKQMEVSAMRKFLGGILTTGIAASAAVHTMGLSIPLGVYKAKSTYVARKKRNIVRAELQRRGESKHKWTLKDVVAGAGPAAVSAVVGVDMGYALPGITGMSGVEMAIHLPEDAIESTGLFNDSSALVEGAIGQAGQLVDHMLDSAPESNQVAEALASGDSLAYHAGMVQAGIIEQQVVGDATEALLQRPIEAEPACPCATECGSTSCKRHEATIE</sequence>
<name>A0A9P9WAN6_9PEZI</name>
<dbReference type="EMBL" id="JAFIMR010000053">
    <property type="protein sequence ID" value="KAI1854390.1"/>
    <property type="molecule type" value="Genomic_DNA"/>
</dbReference>
<evidence type="ECO:0000256" key="1">
    <source>
        <dbReference type="SAM" id="Phobius"/>
    </source>
</evidence>
<feature type="transmembrane region" description="Helical" evidence="1">
    <location>
        <begin position="68"/>
        <end position="95"/>
    </location>
</feature>
<gene>
    <name evidence="2" type="ORF">JX265_012424</name>
</gene>
<comment type="caution">
    <text evidence="2">The sequence shown here is derived from an EMBL/GenBank/DDBJ whole genome shotgun (WGS) entry which is preliminary data.</text>
</comment>
<dbReference type="Proteomes" id="UP000829685">
    <property type="component" value="Unassembled WGS sequence"/>
</dbReference>
<accession>A0A9P9WAN6</accession>
<evidence type="ECO:0000313" key="3">
    <source>
        <dbReference type="Proteomes" id="UP000829685"/>
    </source>
</evidence>